<proteinExistence type="predicted"/>
<gene>
    <name evidence="1" type="ORF">EZS28_025018</name>
</gene>
<evidence type="ECO:0000313" key="1">
    <source>
        <dbReference type="EMBL" id="KAA6379454.1"/>
    </source>
</evidence>
<dbReference type="AlphaFoldDB" id="A0A5J4VAT0"/>
<accession>A0A5J4VAT0</accession>
<reference evidence="1 2" key="1">
    <citation type="submission" date="2019-03" db="EMBL/GenBank/DDBJ databases">
        <title>Single cell metagenomics reveals metabolic interactions within the superorganism composed of flagellate Streblomastix strix and complex community of Bacteroidetes bacteria on its surface.</title>
        <authorList>
            <person name="Treitli S.C."/>
            <person name="Kolisko M."/>
            <person name="Husnik F."/>
            <person name="Keeling P."/>
            <person name="Hampl V."/>
        </authorList>
    </citation>
    <scope>NUCLEOTIDE SEQUENCE [LARGE SCALE GENOMIC DNA]</scope>
    <source>
        <strain evidence="1">ST1C</strain>
    </source>
</reference>
<dbReference type="EMBL" id="SNRW01008484">
    <property type="protein sequence ID" value="KAA6379454.1"/>
    <property type="molecule type" value="Genomic_DNA"/>
</dbReference>
<comment type="caution">
    <text evidence="1">The sequence shown here is derived from an EMBL/GenBank/DDBJ whole genome shotgun (WGS) entry which is preliminary data.</text>
</comment>
<sequence length="108" mass="12644">PLDVVVFRAFRYKFYRQVVKKLLKNFDGHLKMRVLESQKNLCQNDMRSFGQKLRKCRDTGGQQSLGFGFIDFYTKKVSLIRPVINPPAKYNGDSYARRYPKSANQCIT</sequence>
<feature type="non-terminal residue" evidence="1">
    <location>
        <position position="1"/>
    </location>
</feature>
<evidence type="ECO:0000313" key="2">
    <source>
        <dbReference type="Proteomes" id="UP000324800"/>
    </source>
</evidence>
<protein>
    <submittedName>
        <fullName evidence="1">Uncharacterized protein</fullName>
    </submittedName>
</protein>
<name>A0A5J4VAT0_9EUKA</name>
<dbReference type="Proteomes" id="UP000324800">
    <property type="component" value="Unassembled WGS sequence"/>
</dbReference>
<organism evidence="1 2">
    <name type="scientific">Streblomastix strix</name>
    <dbReference type="NCBI Taxonomy" id="222440"/>
    <lineage>
        <taxon>Eukaryota</taxon>
        <taxon>Metamonada</taxon>
        <taxon>Preaxostyla</taxon>
        <taxon>Oxymonadida</taxon>
        <taxon>Streblomastigidae</taxon>
        <taxon>Streblomastix</taxon>
    </lineage>
</organism>